<dbReference type="AlphaFoldDB" id="A0A6A7BT14"/>
<sequence length="95" mass="10927">MPCERTGHYHGWPENVLGASLTIARCERFCSYCPEAEQKKDWGRATRLRRHVAKHCKPGGSHSYVHLNPRGLRMDGQPRRSSIRGKVSQSRKSQR</sequence>
<evidence type="ECO:0000313" key="3">
    <source>
        <dbReference type="Proteomes" id="UP000799421"/>
    </source>
</evidence>
<dbReference type="EMBL" id="MU006010">
    <property type="protein sequence ID" value="KAF2858391.1"/>
    <property type="molecule type" value="Genomic_DNA"/>
</dbReference>
<organism evidence="2 3">
    <name type="scientific">Piedraia hortae CBS 480.64</name>
    <dbReference type="NCBI Taxonomy" id="1314780"/>
    <lineage>
        <taxon>Eukaryota</taxon>
        <taxon>Fungi</taxon>
        <taxon>Dikarya</taxon>
        <taxon>Ascomycota</taxon>
        <taxon>Pezizomycotina</taxon>
        <taxon>Dothideomycetes</taxon>
        <taxon>Dothideomycetidae</taxon>
        <taxon>Capnodiales</taxon>
        <taxon>Piedraiaceae</taxon>
        <taxon>Piedraia</taxon>
    </lineage>
</organism>
<keyword evidence="3" id="KW-1185">Reference proteome</keyword>
<proteinExistence type="predicted"/>
<protein>
    <submittedName>
        <fullName evidence="2">Uncharacterized protein</fullName>
    </submittedName>
</protein>
<evidence type="ECO:0000256" key="1">
    <source>
        <dbReference type="SAM" id="MobiDB-lite"/>
    </source>
</evidence>
<reference evidence="2" key="1">
    <citation type="journal article" date="2020" name="Stud. Mycol.">
        <title>101 Dothideomycetes genomes: a test case for predicting lifestyles and emergence of pathogens.</title>
        <authorList>
            <person name="Haridas S."/>
            <person name="Albert R."/>
            <person name="Binder M."/>
            <person name="Bloem J."/>
            <person name="Labutti K."/>
            <person name="Salamov A."/>
            <person name="Andreopoulos B."/>
            <person name="Baker S."/>
            <person name="Barry K."/>
            <person name="Bills G."/>
            <person name="Bluhm B."/>
            <person name="Cannon C."/>
            <person name="Castanera R."/>
            <person name="Culley D."/>
            <person name="Daum C."/>
            <person name="Ezra D."/>
            <person name="Gonzalez J."/>
            <person name="Henrissat B."/>
            <person name="Kuo A."/>
            <person name="Liang C."/>
            <person name="Lipzen A."/>
            <person name="Lutzoni F."/>
            <person name="Magnuson J."/>
            <person name="Mondo S."/>
            <person name="Nolan M."/>
            <person name="Ohm R."/>
            <person name="Pangilinan J."/>
            <person name="Park H.-J."/>
            <person name="Ramirez L."/>
            <person name="Alfaro M."/>
            <person name="Sun H."/>
            <person name="Tritt A."/>
            <person name="Yoshinaga Y."/>
            <person name="Zwiers L.-H."/>
            <person name="Turgeon B."/>
            <person name="Goodwin S."/>
            <person name="Spatafora J."/>
            <person name="Crous P."/>
            <person name="Grigoriev I."/>
        </authorList>
    </citation>
    <scope>NUCLEOTIDE SEQUENCE</scope>
    <source>
        <strain evidence="2">CBS 480.64</strain>
    </source>
</reference>
<feature type="non-terminal residue" evidence="2">
    <location>
        <position position="95"/>
    </location>
</feature>
<name>A0A6A7BT14_9PEZI</name>
<feature type="region of interest" description="Disordered" evidence="1">
    <location>
        <begin position="59"/>
        <end position="95"/>
    </location>
</feature>
<dbReference type="Proteomes" id="UP000799421">
    <property type="component" value="Unassembled WGS sequence"/>
</dbReference>
<accession>A0A6A7BT14</accession>
<gene>
    <name evidence="2" type="ORF">K470DRAFT_206329</name>
</gene>
<evidence type="ECO:0000313" key="2">
    <source>
        <dbReference type="EMBL" id="KAF2858391.1"/>
    </source>
</evidence>